<proteinExistence type="predicted"/>
<keyword evidence="2" id="KW-1185">Reference proteome</keyword>
<keyword evidence="1" id="KW-0808">Transferase</keyword>
<keyword evidence="1" id="KW-0548">Nucleotidyltransferase</keyword>
<evidence type="ECO:0000313" key="1">
    <source>
        <dbReference type="EMBL" id="NJX16912.1"/>
    </source>
</evidence>
<dbReference type="EMBL" id="JAAVJS010000069">
    <property type="protein sequence ID" value="NJX16912.1"/>
    <property type="molecule type" value="Genomic_DNA"/>
</dbReference>
<dbReference type="Proteomes" id="UP000760545">
    <property type="component" value="Unassembled WGS sequence"/>
</dbReference>
<sequence length="129" mass="15340">MSTYQNIKKEITKLSLKKRNELSSRERVRLLQLKLYLKAKQEKEFKFYVLYDKIFLQHILKEAYRRCKAKGGIAGIDNQRFTDVETYGSEKFLNELQEELRTRKYKPQAVKRVLLEKENGGKRPIGIPT</sequence>
<feature type="non-terminal residue" evidence="1">
    <location>
        <position position="129"/>
    </location>
</feature>
<name>A0ABX1DHE3_9FLAO</name>
<gene>
    <name evidence="1" type="ORF">HC176_15655</name>
</gene>
<keyword evidence="1" id="KW-0695">RNA-directed DNA polymerase</keyword>
<reference evidence="1 2" key="1">
    <citation type="submission" date="2020-03" db="EMBL/GenBank/DDBJ databases">
        <title>Tamlana sp. nov, isolated from XXX.</title>
        <authorList>
            <person name="Cao W.R."/>
        </authorList>
    </citation>
    <scope>NUCLEOTIDE SEQUENCE [LARGE SCALE GENOMIC DNA]</scope>
    <source>
        <strain evidence="1 2">HST1-43</strain>
    </source>
</reference>
<accession>A0ABX1DHE3</accession>
<comment type="caution">
    <text evidence="1">The sequence shown here is derived from an EMBL/GenBank/DDBJ whole genome shotgun (WGS) entry which is preliminary data.</text>
</comment>
<protein>
    <submittedName>
        <fullName evidence="1">Group II intron reverse transcriptase/maturase</fullName>
    </submittedName>
</protein>
<dbReference type="GO" id="GO:0003964">
    <property type="term" value="F:RNA-directed DNA polymerase activity"/>
    <property type="evidence" value="ECO:0007669"/>
    <property type="project" value="UniProtKB-KW"/>
</dbReference>
<organism evidence="1 2">
    <name type="scientific">Tamlana crocina</name>
    <dbReference type="NCBI Taxonomy" id="393006"/>
    <lineage>
        <taxon>Bacteria</taxon>
        <taxon>Pseudomonadati</taxon>
        <taxon>Bacteroidota</taxon>
        <taxon>Flavobacteriia</taxon>
        <taxon>Flavobacteriales</taxon>
        <taxon>Flavobacteriaceae</taxon>
        <taxon>Tamlana</taxon>
    </lineage>
</organism>
<evidence type="ECO:0000313" key="2">
    <source>
        <dbReference type="Proteomes" id="UP000760545"/>
    </source>
</evidence>